<gene>
    <name evidence="2" type="ORF">SLNSH_23785</name>
</gene>
<accession>A0A2T1HLG9</accession>
<dbReference type="AlphaFoldDB" id="A0A2T1HLG9"/>
<dbReference type="EMBL" id="PVZS01000055">
    <property type="protein sequence ID" value="PSC02490.1"/>
    <property type="molecule type" value="Genomic_DNA"/>
</dbReference>
<dbReference type="RefSeq" id="WP_106340709.1">
    <property type="nucleotide sequence ID" value="NZ_PVZS01000055.1"/>
</dbReference>
<dbReference type="PANTHER" id="PTHR39327:SF1">
    <property type="entry name" value="BLR5470 PROTEIN"/>
    <property type="match status" value="1"/>
</dbReference>
<evidence type="ECO:0000256" key="1">
    <source>
        <dbReference type="SAM" id="SignalP"/>
    </source>
</evidence>
<dbReference type="PANTHER" id="PTHR39327">
    <property type="match status" value="1"/>
</dbReference>
<name>A0A2T1HLG9_9HYPH</name>
<evidence type="ECO:0000313" key="3">
    <source>
        <dbReference type="Proteomes" id="UP000239772"/>
    </source>
</evidence>
<dbReference type="Pfam" id="PF06035">
    <property type="entry name" value="Peptidase_C93"/>
    <property type="match status" value="1"/>
</dbReference>
<dbReference type="InterPro" id="IPR010319">
    <property type="entry name" value="Transglutaminase-like_Cys_pept"/>
</dbReference>
<protein>
    <submittedName>
        <fullName evidence="2">Transglutaminase</fullName>
    </submittedName>
</protein>
<keyword evidence="1" id="KW-0732">Signal</keyword>
<organism evidence="2 3">
    <name type="scientific">Alsobacter soli</name>
    <dbReference type="NCBI Taxonomy" id="2109933"/>
    <lineage>
        <taxon>Bacteria</taxon>
        <taxon>Pseudomonadati</taxon>
        <taxon>Pseudomonadota</taxon>
        <taxon>Alphaproteobacteria</taxon>
        <taxon>Hyphomicrobiales</taxon>
        <taxon>Alsobacteraceae</taxon>
        <taxon>Alsobacter</taxon>
    </lineage>
</organism>
<keyword evidence="3" id="KW-1185">Reference proteome</keyword>
<dbReference type="Proteomes" id="UP000239772">
    <property type="component" value="Unassembled WGS sequence"/>
</dbReference>
<dbReference type="Gene3D" id="3.10.620.30">
    <property type="match status" value="1"/>
</dbReference>
<dbReference type="OrthoDB" id="7206808at2"/>
<evidence type="ECO:0000313" key="2">
    <source>
        <dbReference type="EMBL" id="PSC02490.1"/>
    </source>
</evidence>
<proteinExistence type="predicted"/>
<feature type="signal peptide" evidence="1">
    <location>
        <begin position="1"/>
        <end position="23"/>
    </location>
</feature>
<comment type="caution">
    <text evidence="2">The sequence shown here is derived from an EMBL/GenBank/DDBJ whole genome shotgun (WGS) entry which is preliminary data.</text>
</comment>
<reference evidence="3" key="1">
    <citation type="submission" date="2018-03" db="EMBL/GenBank/DDBJ databases">
        <authorList>
            <person name="Sun L."/>
            <person name="Liu H."/>
            <person name="Chen W."/>
            <person name="Huang K."/>
            <person name="Liu W."/>
            <person name="Gao X."/>
        </authorList>
    </citation>
    <scope>NUCLEOTIDE SEQUENCE [LARGE SCALE GENOMIC DNA]</scope>
    <source>
        <strain evidence="3">SH9</strain>
    </source>
</reference>
<sequence>MNRAFWILLAAGQLVLGPGPAGAAEAPLPAPAPRLIALGPAKPLRGWLDLCRRNPDACALGPAGPDMITLAPALWTVLVQVNAAVNHEIEPVTDKEHWGISEHWDLAEDGKGDCEDYQLLKRKRLIDKGFPRRALRMTVVLDGNDEGHAVLVVRTDRGDYVLDNETSSILPWSETGYAYIRQEGSSGTGWVSLGGVNAPAVTARAAQEGRRP</sequence>
<feature type="chain" id="PRO_5015684077" evidence="1">
    <location>
        <begin position="24"/>
        <end position="212"/>
    </location>
</feature>